<accession>A0ABV8H355</accession>
<dbReference type="Proteomes" id="UP001595772">
    <property type="component" value="Unassembled WGS sequence"/>
</dbReference>
<dbReference type="EMBL" id="JBHSAO010000011">
    <property type="protein sequence ID" value="MFC4025272.1"/>
    <property type="molecule type" value="Genomic_DNA"/>
</dbReference>
<comment type="caution">
    <text evidence="1">The sequence shown here is derived from an EMBL/GenBank/DDBJ whole genome shotgun (WGS) entry which is preliminary data.</text>
</comment>
<evidence type="ECO:0000313" key="2">
    <source>
        <dbReference type="Proteomes" id="UP001595772"/>
    </source>
</evidence>
<sequence length="263" mass="31039">MTHWTLTTKDLYLLVKMLGGKVLIGISYPFPEHRIDEMEKEWERTFKKLHKLELVDYIDGELKFKDQFIRAMWVLAKTNLVAEIVTDDKKQSLFYFSDDSVIECMKVNEAEFSVVVHHSPDWTWRQIIIPRMLMGIENLSTRMDERLLIIPNDYKRYSKDGGIYNIEQVAANNELEQDSLLVKQLNRSLQSKVHTNRLMMFYQMNNNWSIEGAHVLSSPSFNWTLRMINEDGIEWLEAKQASGKRLMREILGVMERVKEMQSV</sequence>
<protein>
    <submittedName>
        <fullName evidence="1">Uncharacterized protein</fullName>
    </submittedName>
</protein>
<dbReference type="RefSeq" id="WP_379497759.1">
    <property type="nucleotide sequence ID" value="NZ_JBHSAO010000011.1"/>
</dbReference>
<proteinExistence type="predicted"/>
<name>A0ABV8H355_9BACI</name>
<keyword evidence="2" id="KW-1185">Reference proteome</keyword>
<gene>
    <name evidence="1" type="ORF">ACFOUV_15860</name>
</gene>
<evidence type="ECO:0000313" key="1">
    <source>
        <dbReference type="EMBL" id="MFC4025272.1"/>
    </source>
</evidence>
<reference evidence="2" key="1">
    <citation type="journal article" date="2019" name="Int. J. Syst. Evol. Microbiol.">
        <title>The Global Catalogue of Microorganisms (GCM) 10K type strain sequencing project: providing services to taxonomists for standard genome sequencing and annotation.</title>
        <authorList>
            <consortium name="The Broad Institute Genomics Platform"/>
            <consortium name="The Broad Institute Genome Sequencing Center for Infectious Disease"/>
            <person name="Wu L."/>
            <person name="Ma J."/>
        </authorList>
    </citation>
    <scope>NUCLEOTIDE SEQUENCE [LARGE SCALE GENOMIC DNA]</scope>
    <source>
        <strain evidence="2">IBRC-M 10703</strain>
    </source>
</reference>
<organism evidence="1 2">
    <name type="scientific">Oceanobacillus longus</name>
    <dbReference type="NCBI Taxonomy" id="930120"/>
    <lineage>
        <taxon>Bacteria</taxon>
        <taxon>Bacillati</taxon>
        <taxon>Bacillota</taxon>
        <taxon>Bacilli</taxon>
        <taxon>Bacillales</taxon>
        <taxon>Bacillaceae</taxon>
        <taxon>Oceanobacillus</taxon>
    </lineage>
</organism>